<evidence type="ECO:0000256" key="1">
    <source>
        <dbReference type="SAM" id="MobiDB-lite"/>
    </source>
</evidence>
<gene>
    <name evidence="2" type="primary">Dyak\GE13149</name>
    <name evidence="2" type="synonym">dyak_GLEANR_13385</name>
    <name evidence="2" type="synonym">GE13149</name>
    <name evidence="2" type="ORF">Dyak_GE13149</name>
</gene>
<accession>B4P8U2</accession>
<feature type="region of interest" description="Disordered" evidence="1">
    <location>
        <begin position="331"/>
        <end position="355"/>
    </location>
</feature>
<feature type="region of interest" description="Disordered" evidence="1">
    <location>
        <begin position="163"/>
        <end position="185"/>
    </location>
</feature>
<dbReference type="AlphaFoldDB" id="B4P8U2"/>
<reference evidence="2 3" key="2">
    <citation type="journal article" date="2007" name="PLoS Biol.">
        <title>Principles of genome evolution in the Drosophila melanogaster species group.</title>
        <authorList>
            <person name="Ranz J.M."/>
            <person name="Maurin D."/>
            <person name="Chan Y.S."/>
            <person name="von Grotthuss M."/>
            <person name="Hillier L.W."/>
            <person name="Roote J."/>
            <person name="Ashburner M."/>
            <person name="Bergman C.M."/>
        </authorList>
    </citation>
    <scope>NUCLEOTIDE SEQUENCE [LARGE SCALE GENOMIC DNA]</scope>
    <source>
        <strain evidence="3">Tai18E2 / Tucson 14021-0261.01</strain>
    </source>
</reference>
<reference evidence="2 3" key="1">
    <citation type="journal article" date="2007" name="Nature">
        <title>Evolution of genes and genomes on the Drosophila phylogeny.</title>
        <authorList>
            <consortium name="Drosophila 12 Genomes Consortium"/>
            <person name="Clark A.G."/>
            <person name="Eisen M.B."/>
            <person name="Smith D.R."/>
            <person name="Bergman C.M."/>
            <person name="Oliver B."/>
            <person name="Markow T.A."/>
            <person name="Kaufman T.C."/>
            <person name="Kellis M."/>
            <person name="Gelbart W."/>
            <person name="Iyer V.N."/>
            <person name="Pollard D.A."/>
            <person name="Sackton T.B."/>
            <person name="Larracuente A.M."/>
            <person name="Singh N.D."/>
            <person name="Abad J.P."/>
            <person name="Abt D.N."/>
            <person name="Adryan B."/>
            <person name="Aguade M."/>
            <person name="Akashi H."/>
            <person name="Anderson W.W."/>
            <person name="Aquadro C.F."/>
            <person name="Ardell D.H."/>
            <person name="Arguello R."/>
            <person name="Artieri C.G."/>
            <person name="Barbash D.A."/>
            <person name="Barker D."/>
            <person name="Barsanti P."/>
            <person name="Batterham P."/>
            <person name="Batzoglou S."/>
            <person name="Begun D."/>
            <person name="Bhutkar A."/>
            <person name="Blanco E."/>
            <person name="Bosak S.A."/>
            <person name="Bradley R.K."/>
            <person name="Brand A.D."/>
            <person name="Brent M.R."/>
            <person name="Brooks A.N."/>
            <person name="Brown R.H."/>
            <person name="Butlin R.K."/>
            <person name="Caggese C."/>
            <person name="Calvi B.R."/>
            <person name="Bernardo de Carvalho A."/>
            <person name="Caspi A."/>
            <person name="Castrezana S."/>
            <person name="Celniker S.E."/>
            <person name="Chang J.L."/>
            <person name="Chapple C."/>
            <person name="Chatterji S."/>
            <person name="Chinwalla A."/>
            <person name="Civetta A."/>
            <person name="Clifton S.W."/>
            <person name="Comeron J.M."/>
            <person name="Costello J.C."/>
            <person name="Coyne J.A."/>
            <person name="Daub J."/>
            <person name="David R.G."/>
            <person name="Delcher A.L."/>
            <person name="Delehaunty K."/>
            <person name="Do C.B."/>
            <person name="Ebling H."/>
            <person name="Edwards K."/>
            <person name="Eickbush T."/>
            <person name="Evans J.D."/>
            <person name="Filipski A."/>
            <person name="Findeiss S."/>
            <person name="Freyhult E."/>
            <person name="Fulton L."/>
            <person name="Fulton R."/>
            <person name="Garcia A.C."/>
            <person name="Gardiner A."/>
            <person name="Garfield D.A."/>
            <person name="Garvin B.E."/>
            <person name="Gibson G."/>
            <person name="Gilbert D."/>
            <person name="Gnerre S."/>
            <person name="Godfrey J."/>
            <person name="Good R."/>
            <person name="Gotea V."/>
            <person name="Gravely B."/>
            <person name="Greenberg A.J."/>
            <person name="Griffiths-Jones S."/>
            <person name="Gross S."/>
            <person name="Guigo R."/>
            <person name="Gustafson E.A."/>
            <person name="Haerty W."/>
            <person name="Hahn M.W."/>
            <person name="Halligan D.L."/>
            <person name="Halpern A.L."/>
            <person name="Halter G.M."/>
            <person name="Han M.V."/>
            <person name="Heger A."/>
            <person name="Hillier L."/>
            <person name="Hinrichs A.S."/>
            <person name="Holmes I."/>
            <person name="Hoskins R.A."/>
            <person name="Hubisz M.J."/>
            <person name="Hultmark D."/>
            <person name="Huntley M.A."/>
            <person name="Jaffe D.B."/>
            <person name="Jagadeeshan S."/>
            <person name="Jeck W.R."/>
            <person name="Johnson J."/>
            <person name="Jones C.D."/>
            <person name="Jordan W.C."/>
            <person name="Karpen G.H."/>
            <person name="Kataoka E."/>
            <person name="Keightley P.D."/>
            <person name="Kheradpour P."/>
            <person name="Kirkness E.F."/>
            <person name="Koerich L.B."/>
            <person name="Kristiansen K."/>
            <person name="Kudrna D."/>
            <person name="Kulathinal R.J."/>
            <person name="Kumar S."/>
            <person name="Kwok R."/>
            <person name="Lander E."/>
            <person name="Langley C.H."/>
            <person name="Lapoint R."/>
            <person name="Lazzaro B.P."/>
            <person name="Lee S.J."/>
            <person name="Levesque L."/>
            <person name="Li R."/>
            <person name="Lin C.F."/>
            <person name="Lin M.F."/>
            <person name="Lindblad-Toh K."/>
            <person name="Llopart A."/>
            <person name="Long M."/>
            <person name="Low L."/>
            <person name="Lozovsky E."/>
            <person name="Lu J."/>
            <person name="Luo M."/>
            <person name="Machado C.A."/>
            <person name="Makalowski W."/>
            <person name="Marzo M."/>
            <person name="Matsuda M."/>
            <person name="Matzkin L."/>
            <person name="McAllister B."/>
            <person name="McBride C.S."/>
            <person name="McKernan B."/>
            <person name="McKernan K."/>
            <person name="Mendez-Lago M."/>
            <person name="Minx P."/>
            <person name="Mollenhauer M.U."/>
            <person name="Montooth K."/>
            <person name="Mount S.M."/>
            <person name="Mu X."/>
            <person name="Myers E."/>
            <person name="Negre B."/>
            <person name="Newfeld S."/>
            <person name="Nielsen R."/>
            <person name="Noor M.A."/>
            <person name="O'Grady P."/>
            <person name="Pachter L."/>
            <person name="Papaceit M."/>
            <person name="Parisi M.J."/>
            <person name="Parisi M."/>
            <person name="Parts L."/>
            <person name="Pedersen J.S."/>
            <person name="Pesole G."/>
            <person name="Phillippy A.M."/>
            <person name="Ponting C.P."/>
            <person name="Pop M."/>
            <person name="Porcelli D."/>
            <person name="Powell J.R."/>
            <person name="Prohaska S."/>
            <person name="Pruitt K."/>
            <person name="Puig M."/>
            <person name="Quesneville H."/>
            <person name="Ram K.R."/>
            <person name="Rand D."/>
            <person name="Rasmussen M.D."/>
            <person name="Reed L.K."/>
            <person name="Reenan R."/>
            <person name="Reily A."/>
            <person name="Remington K.A."/>
            <person name="Rieger T.T."/>
            <person name="Ritchie M.G."/>
            <person name="Robin C."/>
            <person name="Rogers Y.H."/>
            <person name="Rohde C."/>
            <person name="Rozas J."/>
            <person name="Rubenfield M.J."/>
            <person name="Ruiz A."/>
            <person name="Russo S."/>
            <person name="Salzberg S.L."/>
            <person name="Sanchez-Gracia A."/>
            <person name="Saranga D.J."/>
            <person name="Sato H."/>
            <person name="Schaeffer S.W."/>
            <person name="Schatz M.C."/>
            <person name="Schlenke T."/>
            <person name="Schwartz R."/>
            <person name="Segarra C."/>
            <person name="Singh R.S."/>
            <person name="Sirot L."/>
            <person name="Sirota M."/>
            <person name="Sisneros N.B."/>
            <person name="Smith C.D."/>
            <person name="Smith T.F."/>
            <person name="Spieth J."/>
            <person name="Stage D.E."/>
            <person name="Stark A."/>
            <person name="Stephan W."/>
            <person name="Strausberg R.L."/>
            <person name="Strempel S."/>
            <person name="Sturgill D."/>
            <person name="Sutton G."/>
            <person name="Sutton G.G."/>
            <person name="Tao W."/>
            <person name="Teichmann S."/>
            <person name="Tobari Y.N."/>
            <person name="Tomimura Y."/>
            <person name="Tsolas J.M."/>
            <person name="Valente V.L."/>
            <person name="Venter E."/>
            <person name="Venter J.C."/>
            <person name="Vicario S."/>
            <person name="Vieira F.G."/>
            <person name="Vilella A.J."/>
            <person name="Villasante A."/>
            <person name="Walenz B."/>
            <person name="Wang J."/>
            <person name="Wasserman M."/>
            <person name="Watts T."/>
            <person name="Wilson D."/>
            <person name="Wilson R.K."/>
            <person name="Wing R.A."/>
            <person name="Wolfner M.F."/>
            <person name="Wong A."/>
            <person name="Wong G.K."/>
            <person name="Wu C.I."/>
            <person name="Wu G."/>
            <person name="Yamamoto D."/>
            <person name="Yang H.P."/>
            <person name="Yang S.P."/>
            <person name="Yorke J.A."/>
            <person name="Yoshida K."/>
            <person name="Zdobnov E."/>
            <person name="Zhang P."/>
            <person name="Zhang Y."/>
            <person name="Zimin A.V."/>
            <person name="Baldwin J."/>
            <person name="Abdouelleil A."/>
            <person name="Abdulkadir J."/>
            <person name="Abebe A."/>
            <person name="Abera B."/>
            <person name="Abreu J."/>
            <person name="Acer S.C."/>
            <person name="Aftuck L."/>
            <person name="Alexander A."/>
            <person name="An P."/>
            <person name="Anderson E."/>
            <person name="Anderson S."/>
            <person name="Arachi H."/>
            <person name="Azer M."/>
            <person name="Bachantsang P."/>
            <person name="Barry A."/>
            <person name="Bayul T."/>
            <person name="Berlin A."/>
            <person name="Bessette D."/>
            <person name="Bloom T."/>
            <person name="Blye J."/>
            <person name="Boguslavskiy L."/>
            <person name="Bonnet C."/>
            <person name="Boukhgalter B."/>
            <person name="Bourzgui I."/>
            <person name="Brown A."/>
            <person name="Cahill P."/>
            <person name="Channer S."/>
            <person name="Cheshatsang Y."/>
            <person name="Chuda L."/>
            <person name="Citroen M."/>
            <person name="Collymore A."/>
            <person name="Cooke P."/>
            <person name="Costello M."/>
            <person name="D'Aco K."/>
            <person name="Daza R."/>
            <person name="De Haan G."/>
            <person name="DeGray S."/>
            <person name="DeMaso C."/>
            <person name="Dhargay N."/>
            <person name="Dooley K."/>
            <person name="Dooley E."/>
            <person name="Doricent M."/>
            <person name="Dorje P."/>
            <person name="Dorjee K."/>
            <person name="Dupes A."/>
            <person name="Elong R."/>
            <person name="Falk J."/>
            <person name="Farina A."/>
            <person name="Faro S."/>
            <person name="Ferguson D."/>
            <person name="Fisher S."/>
            <person name="Foley C.D."/>
            <person name="Franke A."/>
            <person name="Friedrich D."/>
            <person name="Gadbois L."/>
            <person name="Gearin G."/>
            <person name="Gearin C.R."/>
            <person name="Giannoukos G."/>
            <person name="Goode T."/>
            <person name="Graham J."/>
            <person name="Grandbois E."/>
            <person name="Grewal S."/>
            <person name="Gyaltsen K."/>
            <person name="Hafez N."/>
            <person name="Hagos B."/>
            <person name="Hall J."/>
            <person name="Henson C."/>
            <person name="Hollinger A."/>
            <person name="Honan T."/>
            <person name="Huard M.D."/>
            <person name="Hughes L."/>
            <person name="Hurhula B."/>
            <person name="Husby M.E."/>
            <person name="Kamat A."/>
            <person name="Kanga B."/>
            <person name="Kashin S."/>
            <person name="Khazanovich D."/>
            <person name="Kisner P."/>
            <person name="Lance K."/>
            <person name="Lara M."/>
            <person name="Lee W."/>
            <person name="Lennon N."/>
            <person name="Letendre F."/>
            <person name="LeVine R."/>
            <person name="Lipovsky A."/>
            <person name="Liu X."/>
            <person name="Liu J."/>
            <person name="Liu S."/>
            <person name="Lokyitsang T."/>
            <person name="Lokyitsang Y."/>
            <person name="Lubonja R."/>
            <person name="Lui A."/>
            <person name="MacDonald P."/>
            <person name="Magnisalis V."/>
            <person name="Maru K."/>
            <person name="Matthews C."/>
            <person name="McCusker W."/>
            <person name="McDonough S."/>
            <person name="Mehta T."/>
            <person name="Meldrim J."/>
            <person name="Meneus L."/>
            <person name="Mihai O."/>
            <person name="Mihalev A."/>
            <person name="Mihova T."/>
            <person name="Mittelman R."/>
            <person name="Mlenga V."/>
            <person name="Montmayeur A."/>
            <person name="Mulrain L."/>
            <person name="Navidi A."/>
            <person name="Naylor J."/>
            <person name="Negash T."/>
            <person name="Nguyen T."/>
            <person name="Nguyen N."/>
            <person name="Nicol R."/>
            <person name="Norbu C."/>
            <person name="Norbu N."/>
            <person name="Novod N."/>
            <person name="O'Neill B."/>
            <person name="Osman S."/>
            <person name="Markiewicz E."/>
            <person name="Oyono O.L."/>
            <person name="Patti C."/>
            <person name="Phunkhang P."/>
            <person name="Pierre F."/>
            <person name="Priest M."/>
            <person name="Raghuraman S."/>
            <person name="Rege F."/>
            <person name="Reyes R."/>
            <person name="Rise C."/>
            <person name="Rogov P."/>
            <person name="Ross K."/>
            <person name="Ryan E."/>
            <person name="Settipalli S."/>
            <person name="Shea T."/>
            <person name="Sherpa N."/>
            <person name="Shi L."/>
            <person name="Shih D."/>
            <person name="Sparrow T."/>
            <person name="Spaulding J."/>
            <person name="Stalker J."/>
            <person name="Stange-Thomann N."/>
            <person name="Stavropoulos S."/>
            <person name="Stone C."/>
            <person name="Strader C."/>
            <person name="Tesfaye S."/>
            <person name="Thomson T."/>
            <person name="Thoulutsang Y."/>
            <person name="Thoulutsang D."/>
            <person name="Topham K."/>
            <person name="Topping I."/>
            <person name="Tsamla T."/>
            <person name="Vassiliev H."/>
            <person name="Vo A."/>
            <person name="Wangchuk T."/>
            <person name="Wangdi T."/>
            <person name="Weiand M."/>
            <person name="Wilkinson J."/>
            <person name="Wilson A."/>
            <person name="Yadav S."/>
            <person name="Young G."/>
            <person name="Yu Q."/>
            <person name="Zembek L."/>
            <person name="Zhong D."/>
            <person name="Zimmer A."/>
            <person name="Zwirko Z."/>
            <person name="Jaffe D.B."/>
            <person name="Alvarez P."/>
            <person name="Brockman W."/>
            <person name="Butler J."/>
            <person name="Chin C."/>
            <person name="Gnerre S."/>
            <person name="Grabherr M."/>
            <person name="Kleber M."/>
            <person name="Mauceli E."/>
            <person name="MacCallum I."/>
        </authorList>
    </citation>
    <scope>NUCLEOTIDE SEQUENCE [LARGE SCALE GENOMIC DNA]</scope>
    <source>
        <strain evidence="3">Tai18E2 / Tucson 14021-0261.01</strain>
    </source>
</reference>
<evidence type="ECO:0000313" key="3">
    <source>
        <dbReference type="Proteomes" id="UP000002282"/>
    </source>
</evidence>
<organism evidence="2 3">
    <name type="scientific">Drosophila yakuba</name>
    <name type="common">Fruit fly</name>
    <dbReference type="NCBI Taxonomy" id="7245"/>
    <lineage>
        <taxon>Eukaryota</taxon>
        <taxon>Metazoa</taxon>
        <taxon>Ecdysozoa</taxon>
        <taxon>Arthropoda</taxon>
        <taxon>Hexapoda</taxon>
        <taxon>Insecta</taxon>
        <taxon>Pterygota</taxon>
        <taxon>Neoptera</taxon>
        <taxon>Endopterygota</taxon>
        <taxon>Diptera</taxon>
        <taxon>Brachycera</taxon>
        <taxon>Muscomorpha</taxon>
        <taxon>Ephydroidea</taxon>
        <taxon>Drosophilidae</taxon>
        <taxon>Drosophila</taxon>
        <taxon>Sophophora</taxon>
    </lineage>
</organism>
<feature type="compositionally biased region" description="Low complexity" evidence="1">
    <location>
        <begin position="341"/>
        <end position="355"/>
    </location>
</feature>
<sequence>MSRRSACTHKYTGTGLKHLLQKIQKTKIQRRSLKTMYNWIQGPHFNECQRENDGNTGKLACEGTVKLNANAQEFVPRFKREDSPNHDAIVGNSNINNTINEGQKMKTNLMLPWKGFPNKSEKPSRGPQVVLLKDVDYVVLPSTKRLKKPTEDKLYVENVPTSSSKVYSNAPAPAGNRFDNEEKRREHERKVALEALKLTEQRRMRDPVITPMEGNENSKDVRPIINLSRSPIRFTPEERIRVTRLKAAKRERIERILREMTNAKQTQLEEQELQQDKISFDNKSEEPIKPKEPHDHSEKEEVPVVTKKRYIPTTKEWDEQCRAKNLAKVEAQKQNPMGVQEASPALSSSESPVSSKQPLIKANVVNITPWGVIRLGDLRATTQPRYCPPSELLDAEKRRGNLTHFRPLPNWTIRRSPQVPLKILLNQRGKIVQRYSIDQLLVLEPQPEELEEPRVDEALLGLGFLCDSFRRAP</sequence>
<feature type="compositionally biased region" description="Basic and acidic residues" evidence="1">
    <location>
        <begin position="274"/>
        <end position="302"/>
    </location>
</feature>
<dbReference type="KEGG" id="dya:Dyak_GE13149"/>
<dbReference type="Pfam" id="PF07145">
    <property type="entry name" value="PAM2"/>
    <property type="match status" value="1"/>
</dbReference>
<name>B4P8U2_DROYA</name>
<dbReference type="OrthoDB" id="7870118at2759"/>
<protein>
    <submittedName>
        <fullName evidence="2">Uncharacterized protein</fullName>
    </submittedName>
</protein>
<feature type="region of interest" description="Disordered" evidence="1">
    <location>
        <begin position="265"/>
        <end position="303"/>
    </location>
</feature>
<dbReference type="InterPro" id="IPR009818">
    <property type="entry name" value="PAM2_motif"/>
</dbReference>
<dbReference type="Proteomes" id="UP000002282">
    <property type="component" value="Chromosome 2R"/>
</dbReference>
<dbReference type="eggNOG" id="ENOG502T8U0">
    <property type="taxonomic scope" value="Eukaryota"/>
</dbReference>
<dbReference type="EMBL" id="CM000158">
    <property type="protein sequence ID" value="EDW90200.2"/>
    <property type="molecule type" value="Genomic_DNA"/>
</dbReference>
<proteinExistence type="predicted"/>
<keyword evidence="3" id="KW-1185">Reference proteome</keyword>
<evidence type="ECO:0000313" key="2">
    <source>
        <dbReference type="EMBL" id="EDW90200.2"/>
    </source>
</evidence>
<dbReference type="HOGENOM" id="CLU_611487_0_0_1"/>